<accession>A0A9W6F200</accession>
<feature type="compositionally biased region" description="Low complexity" evidence="1">
    <location>
        <begin position="122"/>
        <end position="136"/>
    </location>
</feature>
<evidence type="ECO:0000313" key="2">
    <source>
        <dbReference type="EMBL" id="GLC53713.1"/>
    </source>
</evidence>
<keyword evidence="3" id="KW-1185">Reference proteome</keyword>
<dbReference type="Proteomes" id="UP001165080">
    <property type="component" value="Unassembled WGS sequence"/>
</dbReference>
<evidence type="ECO:0000313" key="3">
    <source>
        <dbReference type="Proteomes" id="UP001165080"/>
    </source>
</evidence>
<sequence>MAIVRLHSDIGKALFPAVTIHGVNYASLYDAVRATDEASVDNPNHTSKCVALARAVKATFRLDLGRPRHQRNQHQPPPGVPCGVELDDHTSMDGLLGAPQLLRANGRPPIPARLGKGGSAPGGAAAATATTVGQADADLDGGSGAGGDAVLSSGDMSPELLALLPR</sequence>
<gene>
    <name evidence="2" type="primary">PLEST006456</name>
    <name evidence="2" type="ORF">PLESTB_000779300</name>
</gene>
<reference evidence="2 3" key="1">
    <citation type="journal article" date="2023" name="Commun. Biol.">
        <title>Reorganization of the ancestral sex-determining regions during the evolution of trioecy in Pleodorina starrii.</title>
        <authorList>
            <person name="Takahashi K."/>
            <person name="Suzuki S."/>
            <person name="Kawai-Toyooka H."/>
            <person name="Yamamoto K."/>
            <person name="Hamaji T."/>
            <person name="Ootsuki R."/>
            <person name="Yamaguchi H."/>
            <person name="Kawachi M."/>
            <person name="Higashiyama T."/>
            <person name="Nozaki H."/>
        </authorList>
    </citation>
    <scope>NUCLEOTIDE SEQUENCE [LARGE SCALE GENOMIC DNA]</scope>
    <source>
        <strain evidence="2 3">NIES-4479</strain>
    </source>
</reference>
<comment type="caution">
    <text evidence="2">The sequence shown here is derived from an EMBL/GenBank/DDBJ whole genome shotgun (WGS) entry which is preliminary data.</text>
</comment>
<feature type="region of interest" description="Disordered" evidence="1">
    <location>
        <begin position="100"/>
        <end position="166"/>
    </location>
</feature>
<proteinExistence type="predicted"/>
<evidence type="ECO:0000256" key="1">
    <source>
        <dbReference type="SAM" id="MobiDB-lite"/>
    </source>
</evidence>
<protein>
    <submittedName>
        <fullName evidence="2">Uncharacterized protein</fullName>
    </submittedName>
</protein>
<organism evidence="2 3">
    <name type="scientific">Pleodorina starrii</name>
    <dbReference type="NCBI Taxonomy" id="330485"/>
    <lineage>
        <taxon>Eukaryota</taxon>
        <taxon>Viridiplantae</taxon>
        <taxon>Chlorophyta</taxon>
        <taxon>core chlorophytes</taxon>
        <taxon>Chlorophyceae</taxon>
        <taxon>CS clade</taxon>
        <taxon>Chlamydomonadales</taxon>
        <taxon>Volvocaceae</taxon>
        <taxon>Pleodorina</taxon>
    </lineage>
</organism>
<dbReference type="EMBL" id="BRXU01000008">
    <property type="protein sequence ID" value="GLC53713.1"/>
    <property type="molecule type" value="Genomic_DNA"/>
</dbReference>
<dbReference type="AlphaFoldDB" id="A0A9W6F200"/>
<name>A0A9W6F200_9CHLO</name>